<dbReference type="Proteomes" id="UP000325787">
    <property type="component" value="Chromosome"/>
</dbReference>
<keyword evidence="2" id="KW-0255">Endonuclease</keyword>
<dbReference type="InterPro" id="IPR008538">
    <property type="entry name" value="Uma2"/>
</dbReference>
<dbReference type="Pfam" id="PF05685">
    <property type="entry name" value="Uma2"/>
    <property type="match status" value="1"/>
</dbReference>
<dbReference type="OrthoDB" id="5524117at2"/>
<feature type="domain" description="Putative restriction endonuclease" evidence="1">
    <location>
        <begin position="19"/>
        <end position="176"/>
    </location>
</feature>
<gene>
    <name evidence="2" type="ORF">EKG83_03945</name>
</gene>
<organism evidence="2 3">
    <name type="scientific">Saccharothrix syringae</name>
    <name type="common">Nocardiopsis syringae</name>
    <dbReference type="NCBI Taxonomy" id="103733"/>
    <lineage>
        <taxon>Bacteria</taxon>
        <taxon>Bacillati</taxon>
        <taxon>Actinomycetota</taxon>
        <taxon>Actinomycetes</taxon>
        <taxon>Pseudonocardiales</taxon>
        <taxon>Pseudonocardiaceae</taxon>
        <taxon>Saccharothrix</taxon>
    </lineage>
</organism>
<name>A0A5Q0GRL3_SACSY</name>
<dbReference type="RefSeq" id="WP_033430454.1">
    <property type="nucleotide sequence ID" value="NZ_JNYO01000012.1"/>
</dbReference>
<dbReference type="SUPFAM" id="SSF52980">
    <property type="entry name" value="Restriction endonuclease-like"/>
    <property type="match status" value="1"/>
</dbReference>
<dbReference type="EMBL" id="CP034550">
    <property type="protein sequence ID" value="QFZ16726.1"/>
    <property type="molecule type" value="Genomic_DNA"/>
</dbReference>
<evidence type="ECO:0000313" key="3">
    <source>
        <dbReference type="Proteomes" id="UP000325787"/>
    </source>
</evidence>
<keyword evidence="2" id="KW-0378">Hydrolase</keyword>
<evidence type="ECO:0000259" key="1">
    <source>
        <dbReference type="Pfam" id="PF05685"/>
    </source>
</evidence>
<dbReference type="Gene3D" id="3.90.1570.10">
    <property type="entry name" value="tt1808, chain A"/>
    <property type="match status" value="1"/>
</dbReference>
<dbReference type="PANTHER" id="PTHR35400:SF3">
    <property type="entry name" value="SLL1072 PROTEIN"/>
    <property type="match status" value="1"/>
</dbReference>
<dbReference type="CDD" id="cd06260">
    <property type="entry name" value="DUF820-like"/>
    <property type="match status" value="1"/>
</dbReference>
<dbReference type="KEGG" id="ssyi:EKG83_03945"/>
<reference evidence="3" key="1">
    <citation type="journal article" date="2021" name="Curr. Microbiol.">
        <title>Complete genome of nocamycin-producing strain Saccharothrix syringae NRRL B-16468 reveals the biosynthetic potential for secondary metabolites.</title>
        <authorList>
            <person name="Mo X."/>
            <person name="Yang S."/>
        </authorList>
    </citation>
    <scope>NUCLEOTIDE SEQUENCE [LARGE SCALE GENOMIC DNA]</scope>
    <source>
        <strain evidence="3">ATCC 51364 / DSM 43886 / JCM 6844 / KCTC 9398 / NBRC 14523 / NRRL B-16468 / INA 2240</strain>
    </source>
</reference>
<accession>A0A5Q0GRL3</accession>
<evidence type="ECO:0000313" key="2">
    <source>
        <dbReference type="EMBL" id="QFZ16726.1"/>
    </source>
</evidence>
<dbReference type="AlphaFoldDB" id="A0A5Q0GRL3"/>
<dbReference type="InterPro" id="IPR011335">
    <property type="entry name" value="Restrct_endonuc-II-like"/>
</dbReference>
<keyword evidence="2" id="KW-0540">Nuclease</keyword>
<dbReference type="PANTHER" id="PTHR35400">
    <property type="entry name" value="SLR1083 PROTEIN"/>
    <property type="match status" value="1"/>
</dbReference>
<dbReference type="GO" id="GO:0004519">
    <property type="term" value="F:endonuclease activity"/>
    <property type="evidence" value="ECO:0007669"/>
    <property type="project" value="UniProtKB-KW"/>
</dbReference>
<proteinExistence type="predicted"/>
<dbReference type="InterPro" id="IPR012296">
    <property type="entry name" value="Nuclease_put_TT1808"/>
</dbReference>
<sequence length="188" mass="21376">MTTLPGWMHPPREEGWLAEDLDHLHEAPRHTELIHGGLVFMLVPRRSGYSRAVHRLTCALEEQAPEGVVVEQEITIRLDAHNRPEPDIVVTAVPLDKDRTWHAPDDVLLVIEVVSPESAYRDRTVKPRKYAEAGIRHHWRVEEEDGEPVVHVCELDESTGAYRPVDVVRGTLHLQVPFEIKIDLPGLV</sequence>
<protein>
    <submittedName>
        <fullName evidence="2">Uma2 family endonuclease</fullName>
    </submittedName>
</protein>
<keyword evidence="3" id="KW-1185">Reference proteome</keyword>